<evidence type="ECO:0000313" key="2">
    <source>
        <dbReference type="Proteomes" id="UP000724874"/>
    </source>
</evidence>
<dbReference type="InterPro" id="IPR011989">
    <property type="entry name" value="ARM-like"/>
</dbReference>
<comment type="caution">
    <text evidence="1">The sequence shown here is derived from an EMBL/GenBank/DDBJ whole genome shotgun (WGS) entry which is preliminary data.</text>
</comment>
<gene>
    <name evidence="1" type="ORF">CPB84DRAFT_1792588</name>
</gene>
<dbReference type="Proteomes" id="UP000724874">
    <property type="component" value="Unassembled WGS sequence"/>
</dbReference>
<evidence type="ECO:0000313" key="1">
    <source>
        <dbReference type="EMBL" id="KAF8880336.1"/>
    </source>
</evidence>
<reference evidence="1" key="1">
    <citation type="submission" date="2020-11" db="EMBL/GenBank/DDBJ databases">
        <authorList>
            <consortium name="DOE Joint Genome Institute"/>
            <person name="Ahrendt S."/>
            <person name="Riley R."/>
            <person name="Andreopoulos W."/>
            <person name="LaButti K."/>
            <person name="Pangilinan J."/>
            <person name="Ruiz-duenas F.J."/>
            <person name="Barrasa J.M."/>
            <person name="Sanchez-Garcia M."/>
            <person name="Camarero S."/>
            <person name="Miyauchi S."/>
            <person name="Serrano A."/>
            <person name="Linde D."/>
            <person name="Babiker R."/>
            <person name="Drula E."/>
            <person name="Ayuso-Fernandez I."/>
            <person name="Pacheco R."/>
            <person name="Padilla G."/>
            <person name="Ferreira P."/>
            <person name="Barriuso J."/>
            <person name="Kellner H."/>
            <person name="Castanera R."/>
            <person name="Alfaro M."/>
            <person name="Ramirez L."/>
            <person name="Pisabarro A.G."/>
            <person name="Kuo A."/>
            <person name="Tritt A."/>
            <person name="Lipzen A."/>
            <person name="He G."/>
            <person name="Yan M."/>
            <person name="Ng V."/>
            <person name="Cullen D."/>
            <person name="Martin F."/>
            <person name="Rosso M.-N."/>
            <person name="Henrissat B."/>
            <person name="Hibbett D."/>
            <person name="Martinez A.T."/>
            <person name="Grigoriev I.V."/>
        </authorList>
    </citation>
    <scope>NUCLEOTIDE SEQUENCE</scope>
    <source>
        <strain evidence="1">AH 44721</strain>
    </source>
</reference>
<dbReference type="EMBL" id="JADNYJ010000141">
    <property type="protein sequence ID" value="KAF8880336.1"/>
    <property type="molecule type" value="Genomic_DNA"/>
</dbReference>
<dbReference type="InterPro" id="IPR016024">
    <property type="entry name" value="ARM-type_fold"/>
</dbReference>
<sequence>MHSLLASARAKADLSIYDSLDDDDDSLECEGWETIMMNGQTYGVWTSAMAEKCQAFEMLVIYCSTLGPRFAPFLAQTLEVTLPCLKFYFHEGVREACAMLLPILLACGKQSNTLTNAMVAAVFTHLITCINSEQDSTFLASLYKYFSESMRVIGGPPALPQQFHDGVMEATKRQLQSIADRRKARAVRVSSAASSNAGVGDWDRDEMVLLEEMEDFALEDMGKMVAEFDTNHPLLVAVSGVRDLGFNTYDSDEEGDEEG</sequence>
<dbReference type="Gene3D" id="1.25.10.10">
    <property type="entry name" value="Leucine-rich Repeat Variant"/>
    <property type="match status" value="1"/>
</dbReference>
<accession>A0A9P5TI33</accession>
<keyword evidence="2" id="KW-1185">Reference proteome</keyword>
<dbReference type="AlphaFoldDB" id="A0A9P5TI33"/>
<name>A0A9P5TI33_GYMJU</name>
<dbReference type="OrthoDB" id="543373at2759"/>
<protein>
    <submittedName>
        <fullName evidence="1">Uncharacterized protein</fullName>
    </submittedName>
</protein>
<organism evidence="1 2">
    <name type="scientific">Gymnopilus junonius</name>
    <name type="common">Spectacular rustgill mushroom</name>
    <name type="synonym">Gymnopilus spectabilis subsp. junonius</name>
    <dbReference type="NCBI Taxonomy" id="109634"/>
    <lineage>
        <taxon>Eukaryota</taxon>
        <taxon>Fungi</taxon>
        <taxon>Dikarya</taxon>
        <taxon>Basidiomycota</taxon>
        <taxon>Agaricomycotina</taxon>
        <taxon>Agaricomycetes</taxon>
        <taxon>Agaricomycetidae</taxon>
        <taxon>Agaricales</taxon>
        <taxon>Agaricineae</taxon>
        <taxon>Hymenogastraceae</taxon>
        <taxon>Gymnopilus</taxon>
    </lineage>
</organism>
<dbReference type="SUPFAM" id="SSF48371">
    <property type="entry name" value="ARM repeat"/>
    <property type="match status" value="1"/>
</dbReference>
<proteinExistence type="predicted"/>